<keyword evidence="2" id="KW-0378">Hydrolase</keyword>
<dbReference type="InParanoid" id="Q2FSY8"/>
<dbReference type="PANTHER" id="PTHR43520">
    <property type="entry name" value="ATP7, ISOFORM B"/>
    <property type="match status" value="1"/>
</dbReference>
<dbReference type="GO" id="GO:0043682">
    <property type="term" value="F:P-type divalent copper transporter activity"/>
    <property type="evidence" value="ECO:0007669"/>
    <property type="project" value="TreeGrafter"/>
</dbReference>
<dbReference type="Gene3D" id="3.40.50.1000">
    <property type="entry name" value="HAD superfamily/HAD-like"/>
    <property type="match status" value="1"/>
</dbReference>
<dbReference type="InterPro" id="IPR023214">
    <property type="entry name" value="HAD_sf"/>
</dbReference>
<dbReference type="HOGENOM" id="CLU_1052165_0_0_2"/>
<dbReference type="GeneID" id="3922054"/>
<dbReference type="FunCoup" id="Q2FSY8">
    <property type="interactions" value="1"/>
</dbReference>
<dbReference type="eggNOG" id="arCOG01579">
    <property type="taxonomic scope" value="Archaea"/>
</dbReference>
<keyword evidence="3" id="KW-1185">Reference proteome</keyword>
<dbReference type="Proteomes" id="UP000001941">
    <property type="component" value="Chromosome"/>
</dbReference>
<reference evidence="3" key="1">
    <citation type="journal article" date="2016" name="Stand. Genomic Sci.">
        <title>Complete genome sequence of Methanospirillum hungatei type strain JF1.</title>
        <authorList>
            <person name="Gunsalus R.P."/>
            <person name="Cook L.E."/>
            <person name="Crable B."/>
            <person name="Rohlin L."/>
            <person name="McDonald E."/>
            <person name="Mouttaki H."/>
            <person name="Sieber J.R."/>
            <person name="Poweleit N."/>
            <person name="Zhou H."/>
            <person name="Lapidus A.L."/>
            <person name="Daligault H.E."/>
            <person name="Land M."/>
            <person name="Gilna P."/>
            <person name="Ivanova N."/>
            <person name="Kyrpides N."/>
            <person name="Culley D.E."/>
            <person name="McInerney M.J."/>
        </authorList>
    </citation>
    <scope>NUCLEOTIDE SEQUENCE [LARGE SCALE GENOMIC DNA]</scope>
    <source>
        <strain evidence="3">ATCC 27890 / DSM 864 / NBRC 100397 / JF-1</strain>
    </source>
</reference>
<dbReference type="InterPro" id="IPR036412">
    <property type="entry name" value="HAD-like_sf"/>
</dbReference>
<organism evidence="2 3">
    <name type="scientific">Methanospirillum hungatei JF-1 (strain ATCC 27890 / DSM 864 / NBRC 100397 / JF-1)</name>
    <dbReference type="NCBI Taxonomy" id="323259"/>
    <lineage>
        <taxon>Archaea</taxon>
        <taxon>Methanobacteriati</taxon>
        <taxon>Methanobacteriota</taxon>
        <taxon>Stenosarchaea group</taxon>
        <taxon>Methanomicrobia</taxon>
        <taxon>Methanomicrobiales</taxon>
        <taxon>Methanospirillaceae</taxon>
        <taxon>Methanospirillum</taxon>
    </lineage>
</organism>
<evidence type="ECO:0000313" key="3">
    <source>
        <dbReference type="Proteomes" id="UP000001941"/>
    </source>
</evidence>
<dbReference type="GO" id="GO:0005507">
    <property type="term" value="F:copper ion binding"/>
    <property type="evidence" value="ECO:0007669"/>
    <property type="project" value="TreeGrafter"/>
</dbReference>
<dbReference type="GO" id="GO:0016020">
    <property type="term" value="C:membrane"/>
    <property type="evidence" value="ECO:0007669"/>
    <property type="project" value="TreeGrafter"/>
</dbReference>
<dbReference type="STRING" id="323259.Mhun_2312"/>
<dbReference type="EMBL" id="CP000254">
    <property type="protein sequence ID" value="ABD42017.1"/>
    <property type="molecule type" value="Genomic_DNA"/>
</dbReference>
<dbReference type="PANTHER" id="PTHR43520:SF8">
    <property type="entry name" value="P-TYPE CU(+) TRANSPORTER"/>
    <property type="match status" value="1"/>
</dbReference>
<dbReference type="KEGG" id="mhu:Mhun_2312"/>
<dbReference type="GO" id="GO:0055070">
    <property type="term" value="P:copper ion homeostasis"/>
    <property type="evidence" value="ECO:0007669"/>
    <property type="project" value="TreeGrafter"/>
</dbReference>
<name>Q2FSY8_METHJ</name>
<dbReference type="GO" id="GO:0016787">
    <property type="term" value="F:hydrolase activity"/>
    <property type="evidence" value="ECO:0007669"/>
    <property type="project" value="UniProtKB-KW"/>
</dbReference>
<accession>Q2FSY8</accession>
<gene>
    <name evidence="2" type="ordered locus">Mhun_2312</name>
</gene>
<dbReference type="AlphaFoldDB" id="Q2FSY8"/>
<dbReference type="SUPFAM" id="SSF56784">
    <property type="entry name" value="HAD-like"/>
    <property type="match status" value="1"/>
</dbReference>
<evidence type="ECO:0000313" key="2">
    <source>
        <dbReference type="EMBL" id="ABD42017.1"/>
    </source>
</evidence>
<evidence type="ECO:0000256" key="1">
    <source>
        <dbReference type="ARBA" id="ARBA00022967"/>
    </source>
</evidence>
<dbReference type="EnsemblBacteria" id="ABD42017">
    <property type="protein sequence ID" value="ABD42017"/>
    <property type="gene ID" value="Mhun_2312"/>
</dbReference>
<dbReference type="RefSeq" id="WP_011449275.1">
    <property type="nucleotide sequence ID" value="NC_007796.1"/>
</dbReference>
<dbReference type="OrthoDB" id="146001at2157"/>
<sequence>MHVAVVFDSAGTLLRTYRIAKDVRTGELLVDVETTMLTYADPDRVLCVLHGHSRDFMKASPDLLVSDFIRDHDIAFGISCTRKVIEKEAVKTILHDDRQAKIGDMQECMRIIWSEIKEQEIVALNNGLIVHTGLMIIEFCVTAGGTPFPGAQETISALHRRGVFTYIASGDREAKLERMADYLGIPRDRVFGVATPAIKEKIVRDLKQQYDIVMMVGDSINDLKAMRAADIAILSNQQPSVKPHELISEADYCIRDLRMVPDIVYDVLEKS</sequence>
<keyword evidence="1" id="KW-1278">Translocase</keyword>
<proteinExistence type="predicted"/>
<dbReference type="Pfam" id="PF00702">
    <property type="entry name" value="Hydrolase"/>
    <property type="match status" value="1"/>
</dbReference>
<protein>
    <submittedName>
        <fullName evidence="2">Haloacid dehalogenase-like hydrolase</fullName>
    </submittedName>
</protein>